<dbReference type="SMART" id="SM00257">
    <property type="entry name" value="LysM"/>
    <property type="match status" value="2"/>
</dbReference>
<organism evidence="5 6">
    <name type="scientific">Phanerochaete sordida</name>
    <dbReference type="NCBI Taxonomy" id="48140"/>
    <lineage>
        <taxon>Eukaryota</taxon>
        <taxon>Fungi</taxon>
        <taxon>Dikarya</taxon>
        <taxon>Basidiomycota</taxon>
        <taxon>Agaricomycotina</taxon>
        <taxon>Agaricomycetes</taxon>
        <taxon>Polyporales</taxon>
        <taxon>Phanerochaetaceae</taxon>
        <taxon>Phanerochaete</taxon>
    </lineage>
</organism>
<name>A0A9P3GMB5_9APHY</name>
<dbReference type="InterPro" id="IPR052210">
    <property type="entry name" value="LysM1-like"/>
</dbReference>
<keyword evidence="2" id="KW-0843">Virulence</keyword>
<reference evidence="5 6" key="1">
    <citation type="submission" date="2021-08" db="EMBL/GenBank/DDBJ databases">
        <title>Draft Genome Sequence of Phanerochaete sordida strain YK-624.</title>
        <authorList>
            <person name="Mori T."/>
            <person name="Dohra H."/>
            <person name="Suzuki T."/>
            <person name="Kawagishi H."/>
            <person name="Hirai H."/>
        </authorList>
    </citation>
    <scope>NUCLEOTIDE SEQUENCE [LARGE SCALE GENOMIC DNA]</scope>
    <source>
        <strain evidence="5 6">YK-624</strain>
    </source>
</reference>
<feature type="domain" description="LysM" evidence="4">
    <location>
        <begin position="29"/>
        <end position="75"/>
    </location>
</feature>
<dbReference type="EMBL" id="BPQB01000080">
    <property type="protein sequence ID" value="GJE97985.1"/>
    <property type="molecule type" value="Genomic_DNA"/>
</dbReference>
<evidence type="ECO:0000259" key="4">
    <source>
        <dbReference type="PROSITE" id="PS51782"/>
    </source>
</evidence>
<accession>A0A9P3GMB5</accession>
<dbReference type="CDD" id="cd00118">
    <property type="entry name" value="LysM"/>
    <property type="match status" value="2"/>
</dbReference>
<keyword evidence="3" id="KW-0732">Signal</keyword>
<evidence type="ECO:0000313" key="6">
    <source>
        <dbReference type="Proteomes" id="UP000703269"/>
    </source>
</evidence>
<sequence length="139" mass="14765">MFTRLQLVTLAVFAAVSAVRADLPADCARDYTVRLMDTCDKISANLNVSTYQLALVNPQIDAGCDNLGEGEPLCLGITGQDCTTNYVIQSGDNCALIAQNSNIDVSVLHANNPNVNSDCSNIYPGEVLCTANSTIPYTS</sequence>
<dbReference type="InterPro" id="IPR036779">
    <property type="entry name" value="LysM_dom_sf"/>
</dbReference>
<dbReference type="InterPro" id="IPR018392">
    <property type="entry name" value="LysM"/>
</dbReference>
<protein>
    <submittedName>
        <fullName evidence="5">LysM peptidoglycan-binding domain-containing protein</fullName>
    </submittedName>
</protein>
<evidence type="ECO:0000256" key="1">
    <source>
        <dbReference type="ARBA" id="ARBA00022669"/>
    </source>
</evidence>
<dbReference type="SUPFAM" id="SSF54106">
    <property type="entry name" value="LysM domain"/>
    <property type="match status" value="2"/>
</dbReference>
<comment type="caution">
    <text evidence="5">The sequence shown here is derived from an EMBL/GenBank/DDBJ whole genome shotgun (WGS) entry which is preliminary data.</text>
</comment>
<feature type="chain" id="PRO_5040429051" evidence="3">
    <location>
        <begin position="22"/>
        <end position="139"/>
    </location>
</feature>
<dbReference type="Gene3D" id="3.10.350.10">
    <property type="entry name" value="LysM domain"/>
    <property type="match status" value="2"/>
</dbReference>
<gene>
    <name evidence="5" type="ORF">PsYK624_142070</name>
</gene>
<feature type="signal peptide" evidence="3">
    <location>
        <begin position="1"/>
        <end position="21"/>
    </location>
</feature>
<proteinExistence type="predicted"/>
<dbReference type="Proteomes" id="UP000703269">
    <property type="component" value="Unassembled WGS sequence"/>
</dbReference>
<dbReference type="PROSITE" id="PS51782">
    <property type="entry name" value="LYSM"/>
    <property type="match status" value="2"/>
</dbReference>
<dbReference type="AlphaFoldDB" id="A0A9P3GMB5"/>
<dbReference type="Pfam" id="PF01476">
    <property type="entry name" value="LysM"/>
    <property type="match status" value="2"/>
</dbReference>
<dbReference type="PANTHER" id="PTHR34997">
    <property type="entry name" value="AM15"/>
    <property type="match status" value="1"/>
</dbReference>
<keyword evidence="6" id="KW-1185">Reference proteome</keyword>
<keyword evidence="1" id="KW-0147">Chitin-binding</keyword>
<evidence type="ECO:0000256" key="3">
    <source>
        <dbReference type="SAM" id="SignalP"/>
    </source>
</evidence>
<feature type="domain" description="LysM" evidence="4">
    <location>
        <begin position="84"/>
        <end position="130"/>
    </location>
</feature>
<dbReference type="GO" id="GO:0008061">
    <property type="term" value="F:chitin binding"/>
    <property type="evidence" value="ECO:0007669"/>
    <property type="project" value="UniProtKB-KW"/>
</dbReference>
<dbReference type="PANTHER" id="PTHR34997:SF1">
    <property type="entry name" value="PEPTIDOGLYCAN-BINDING LYSIN DOMAIN"/>
    <property type="match status" value="1"/>
</dbReference>
<evidence type="ECO:0000256" key="2">
    <source>
        <dbReference type="ARBA" id="ARBA00023026"/>
    </source>
</evidence>
<evidence type="ECO:0000313" key="5">
    <source>
        <dbReference type="EMBL" id="GJE97985.1"/>
    </source>
</evidence>
<dbReference type="OrthoDB" id="5985073at2759"/>